<reference evidence="16 17" key="1">
    <citation type="submission" date="2024-09" db="EMBL/GenBank/DDBJ databases">
        <title>A chromosome-level genome assembly of Gray's grenadier anchovy, Coilia grayii.</title>
        <authorList>
            <person name="Fu Z."/>
        </authorList>
    </citation>
    <scope>NUCLEOTIDE SEQUENCE [LARGE SCALE GENOMIC DNA]</scope>
    <source>
        <strain evidence="16">G4</strain>
        <tissue evidence="16">Muscle</tissue>
    </source>
</reference>
<evidence type="ECO:0000313" key="17">
    <source>
        <dbReference type="Proteomes" id="UP001591681"/>
    </source>
</evidence>
<keyword evidence="5 14" id="KW-1133">Transmembrane helix</keyword>
<evidence type="ECO:0000256" key="1">
    <source>
        <dbReference type="ARBA" id="ARBA00004651"/>
    </source>
</evidence>
<accession>A0ABD1K699</accession>
<evidence type="ECO:0000256" key="7">
    <source>
        <dbReference type="ARBA" id="ARBA00023136"/>
    </source>
</evidence>
<evidence type="ECO:0000256" key="9">
    <source>
        <dbReference type="ARBA" id="ARBA00023170"/>
    </source>
</evidence>
<dbReference type="PANTHER" id="PTHR22750">
    <property type="entry name" value="G-PROTEIN COUPLED RECEPTOR"/>
    <property type="match status" value="1"/>
</dbReference>
<name>A0ABD1K699_9TELE</name>
<keyword evidence="2" id="KW-1003">Cell membrane</keyword>
<dbReference type="PRINTS" id="PR00644">
    <property type="entry name" value="GPRORPHANR"/>
</dbReference>
<dbReference type="GO" id="GO:0005886">
    <property type="term" value="C:plasma membrane"/>
    <property type="evidence" value="ECO:0007669"/>
    <property type="project" value="UniProtKB-SubCell"/>
</dbReference>
<gene>
    <name evidence="16" type="ORF">ACEWY4_009280</name>
</gene>
<evidence type="ECO:0000256" key="4">
    <source>
        <dbReference type="ARBA" id="ARBA00022692"/>
    </source>
</evidence>
<dbReference type="SUPFAM" id="SSF81321">
    <property type="entry name" value="Family A G protein-coupled receptor-like"/>
    <property type="match status" value="1"/>
</dbReference>
<evidence type="ECO:0000256" key="12">
    <source>
        <dbReference type="ARBA" id="ARBA00023288"/>
    </source>
</evidence>
<feature type="domain" description="G-protein coupled receptors family 1 profile" evidence="15">
    <location>
        <begin position="125"/>
        <end position="364"/>
    </location>
</feature>
<dbReference type="InterPro" id="IPR017452">
    <property type="entry name" value="GPCR_Rhodpsn_7TM"/>
</dbReference>
<evidence type="ECO:0000256" key="11">
    <source>
        <dbReference type="ARBA" id="ARBA00023224"/>
    </source>
</evidence>
<evidence type="ECO:0000256" key="13">
    <source>
        <dbReference type="RuleBase" id="RU000688"/>
    </source>
</evidence>
<keyword evidence="7 14" id="KW-0472">Membrane</keyword>
<keyword evidence="6 13" id="KW-0297">G-protein coupled receptor</keyword>
<evidence type="ECO:0000313" key="16">
    <source>
        <dbReference type="EMBL" id="KAL2094561.1"/>
    </source>
</evidence>
<evidence type="ECO:0000256" key="6">
    <source>
        <dbReference type="ARBA" id="ARBA00023040"/>
    </source>
</evidence>
<keyword evidence="17" id="KW-1185">Reference proteome</keyword>
<keyword evidence="4 13" id="KW-0812">Transmembrane</keyword>
<evidence type="ECO:0000256" key="10">
    <source>
        <dbReference type="ARBA" id="ARBA00023180"/>
    </source>
</evidence>
<evidence type="ECO:0000256" key="3">
    <source>
        <dbReference type="ARBA" id="ARBA00022553"/>
    </source>
</evidence>
<dbReference type="PROSITE" id="PS00237">
    <property type="entry name" value="G_PROTEIN_RECEP_F1_1"/>
    <property type="match status" value="1"/>
</dbReference>
<evidence type="ECO:0000256" key="5">
    <source>
        <dbReference type="ARBA" id="ARBA00022989"/>
    </source>
</evidence>
<sequence>MHVAAVDISFWDPSMKRDQGIYEFTNHSDVRQKLLQTESRLSLIYFSVPHLSVPPSLPTHLQPFTAMIHSHAATMSNQLHNTSSFIFTVEESRTDSPTLTTELQPVGVNPWDVAVCVAGTLVSFENAVVIALIVYTPTLRAPMFVLIGSLAFADLLAGLGLILNFVITYMLDTGLVTLLSAGVLITAFSASVLNILAITVDRYLSLYNALTYHTERTVTFTYVTLVLIWLTSTALGLLPVLGWNCLEDEATCSICRPVNKNNAAALAVSFLLVFALILQLYLQICKIAFRHAQQIAVQHFMTTSHASSTTKGVSTLSVILGTFALCWIPFAMYSLVADIRYPVIYTYATALPAICHSFINPIIYAFRNPDIQRSLRLACCGCLPHSFTMRPRTPSDV</sequence>
<evidence type="ECO:0000256" key="14">
    <source>
        <dbReference type="SAM" id="Phobius"/>
    </source>
</evidence>
<dbReference type="GO" id="GO:0004930">
    <property type="term" value="F:G protein-coupled receptor activity"/>
    <property type="evidence" value="ECO:0007669"/>
    <property type="project" value="UniProtKB-KW"/>
</dbReference>
<dbReference type="Gene3D" id="1.20.1070.10">
    <property type="entry name" value="Rhodopsin 7-helix transmembrane proteins"/>
    <property type="match status" value="1"/>
</dbReference>
<dbReference type="PROSITE" id="PS50262">
    <property type="entry name" value="G_PROTEIN_RECEP_F1_2"/>
    <property type="match status" value="1"/>
</dbReference>
<feature type="transmembrane region" description="Helical" evidence="14">
    <location>
        <begin position="263"/>
        <end position="282"/>
    </location>
</feature>
<comment type="caution">
    <text evidence="16">The sequence shown here is derived from an EMBL/GenBank/DDBJ whole genome shotgun (WGS) entry which is preliminary data.</text>
</comment>
<keyword evidence="12" id="KW-0449">Lipoprotein</keyword>
<dbReference type="PRINTS" id="PR00237">
    <property type="entry name" value="GPCRRHODOPSN"/>
</dbReference>
<proteinExistence type="inferred from homology"/>
<keyword evidence="3" id="KW-0597">Phosphoprotein</keyword>
<dbReference type="InterPro" id="IPR000276">
    <property type="entry name" value="GPCR_Rhodpsn"/>
</dbReference>
<dbReference type="Pfam" id="PF00001">
    <property type="entry name" value="7tm_1"/>
    <property type="match status" value="1"/>
</dbReference>
<feature type="transmembrane region" description="Helical" evidence="14">
    <location>
        <begin position="111"/>
        <end position="136"/>
    </location>
</feature>
<evidence type="ECO:0000256" key="8">
    <source>
        <dbReference type="ARBA" id="ARBA00023139"/>
    </source>
</evidence>
<feature type="transmembrane region" description="Helical" evidence="14">
    <location>
        <begin position="219"/>
        <end position="243"/>
    </location>
</feature>
<comment type="similarity">
    <text evidence="13">Belongs to the G-protein coupled receptor 1 family.</text>
</comment>
<evidence type="ECO:0000256" key="2">
    <source>
        <dbReference type="ARBA" id="ARBA00022475"/>
    </source>
</evidence>
<feature type="transmembrane region" description="Helical" evidence="14">
    <location>
        <begin position="344"/>
        <end position="366"/>
    </location>
</feature>
<dbReference type="EMBL" id="JBHFQA010000008">
    <property type="protein sequence ID" value="KAL2094561.1"/>
    <property type="molecule type" value="Genomic_DNA"/>
</dbReference>
<dbReference type="SMART" id="SM01381">
    <property type="entry name" value="7TM_GPCR_Srsx"/>
    <property type="match status" value="1"/>
</dbReference>
<dbReference type="AlphaFoldDB" id="A0ABD1K699"/>
<feature type="transmembrane region" description="Helical" evidence="14">
    <location>
        <begin position="175"/>
        <end position="198"/>
    </location>
</feature>
<dbReference type="InterPro" id="IPR000723">
    <property type="entry name" value="GPR_3/6/12_orphan"/>
</dbReference>
<feature type="transmembrane region" description="Helical" evidence="14">
    <location>
        <begin position="313"/>
        <end position="332"/>
    </location>
</feature>
<keyword evidence="8" id="KW-0564">Palmitate</keyword>
<comment type="subcellular location">
    <subcellularLocation>
        <location evidence="1">Cell membrane</location>
        <topology evidence="1">Multi-pass membrane protein</topology>
    </subcellularLocation>
</comment>
<keyword evidence="11 13" id="KW-0807">Transducer</keyword>
<keyword evidence="10" id="KW-0325">Glycoprotein</keyword>
<dbReference type="Proteomes" id="UP001591681">
    <property type="component" value="Unassembled WGS sequence"/>
</dbReference>
<protein>
    <recommendedName>
        <fullName evidence="15">G-protein coupled receptors family 1 profile domain-containing protein</fullName>
    </recommendedName>
</protein>
<organism evidence="16 17">
    <name type="scientific">Coilia grayii</name>
    <name type="common">Gray's grenadier anchovy</name>
    <dbReference type="NCBI Taxonomy" id="363190"/>
    <lineage>
        <taxon>Eukaryota</taxon>
        <taxon>Metazoa</taxon>
        <taxon>Chordata</taxon>
        <taxon>Craniata</taxon>
        <taxon>Vertebrata</taxon>
        <taxon>Euteleostomi</taxon>
        <taxon>Actinopterygii</taxon>
        <taxon>Neopterygii</taxon>
        <taxon>Teleostei</taxon>
        <taxon>Clupei</taxon>
        <taxon>Clupeiformes</taxon>
        <taxon>Clupeoidei</taxon>
        <taxon>Engraulidae</taxon>
        <taxon>Coilinae</taxon>
        <taxon>Coilia</taxon>
    </lineage>
</organism>
<feature type="transmembrane region" description="Helical" evidence="14">
    <location>
        <begin position="143"/>
        <end position="169"/>
    </location>
</feature>
<evidence type="ECO:0000259" key="15">
    <source>
        <dbReference type="PROSITE" id="PS50262"/>
    </source>
</evidence>
<keyword evidence="9 13" id="KW-0675">Receptor</keyword>